<organism evidence="2 3">
    <name type="scientific">Ponticaulis profundi</name>
    <dbReference type="NCBI Taxonomy" id="2665222"/>
    <lineage>
        <taxon>Bacteria</taxon>
        <taxon>Pseudomonadati</taxon>
        <taxon>Pseudomonadota</taxon>
        <taxon>Alphaproteobacteria</taxon>
        <taxon>Hyphomonadales</taxon>
        <taxon>Hyphomonadaceae</taxon>
        <taxon>Ponticaulis</taxon>
    </lineage>
</organism>
<comment type="caution">
    <text evidence="2">The sequence shown here is derived from an EMBL/GenBank/DDBJ whole genome shotgun (WGS) entry which is preliminary data.</text>
</comment>
<dbReference type="EMBL" id="JBHSSW010000005">
    <property type="protein sequence ID" value="MFC6197495.1"/>
    <property type="molecule type" value="Genomic_DNA"/>
</dbReference>
<dbReference type="Proteomes" id="UP001596303">
    <property type="component" value="Unassembled WGS sequence"/>
</dbReference>
<feature type="compositionally biased region" description="Acidic residues" evidence="1">
    <location>
        <begin position="365"/>
        <end position="375"/>
    </location>
</feature>
<accession>A0ABW1S746</accession>
<feature type="region of interest" description="Disordered" evidence="1">
    <location>
        <begin position="325"/>
        <end position="375"/>
    </location>
</feature>
<keyword evidence="3" id="KW-1185">Reference proteome</keyword>
<evidence type="ECO:0000313" key="3">
    <source>
        <dbReference type="Proteomes" id="UP001596303"/>
    </source>
</evidence>
<sequence>MLHPSTRKLIDKLYEMTEAAKITWAEGDADTCIYDTEGYRVTIGQTPTHLVLSDAGGRILETVTESMLKNVRTGLGETYALKVDDLVSIARRQITGSEDIINKIVSSLDSGADDAEGERDYFRYDERQRELFPGQSEMTNRVAALAEKVNAQSGVVGTAPPEETDTSADKTTEEDFGTGWDVPEKAKPSGEDAAASSEEDISEAAPTFGDIGHFGAPAQSADEKAPKVDVPKPVYLDPVAYDAPAWGGPPRLIDAMTATPKHLLTPDHAVDEVETTSLPESFKQAAVSEATAGELDNDEAEYLDIGVEDMPDDLADEIAWKSGTPYVTGQTRKPRKVKQKSSLPDEARGGGHFVTPDKDISSDAEVLEEPEDEPVDEWSFRRTVYKFNPWM</sequence>
<name>A0ABW1S746_9PROT</name>
<feature type="region of interest" description="Disordered" evidence="1">
    <location>
        <begin position="153"/>
        <end position="200"/>
    </location>
</feature>
<proteinExistence type="predicted"/>
<feature type="compositionally biased region" description="Basic and acidic residues" evidence="1">
    <location>
        <begin position="343"/>
        <end position="361"/>
    </location>
</feature>
<dbReference type="RefSeq" id="WP_377376480.1">
    <property type="nucleotide sequence ID" value="NZ_JBHSSW010000005.1"/>
</dbReference>
<evidence type="ECO:0000313" key="2">
    <source>
        <dbReference type="EMBL" id="MFC6197495.1"/>
    </source>
</evidence>
<reference evidence="3" key="1">
    <citation type="journal article" date="2019" name="Int. J. Syst. Evol. Microbiol.">
        <title>The Global Catalogue of Microorganisms (GCM) 10K type strain sequencing project: providing services to taxonomists for standard genome sequencing and annotation.</title>
        <authorList>
            <consortium name="The Broad Institute Genomics Platform"/>
            <consortium name="The Broad Institute Genome Sequencing Center for Infectious Disease"/>
            <person name="Wu L."/>
            <person name="Ma J."/>
        </authorList>
    </citation>
    <scope>NUCLEOTIDE SEQUENCE [LARGE SCALE GENOMIC DNA]</scope>
    <source>
        <strain evidence="3">CGMCC-1.15741</strain>
    </source>
</reference>
<gene>
    <name evidence="2" type="ORF">ACFQDM_05370</name>
</gene>
<protein>
    <submittedName>
        <fullName evidence="2">Uncharacterized protein</fullName>
    </submittedName>
</protein>
<evidence type="ECO:0000256" key="1">
    <source>
        <dbReference type="SAM" id="MobiDB-lite"/>
    </source>
</evidence>